<reference evidence="2" key="2">
    <citation type="submission" date="2020-09" db="EMBL/GenBank/DDBJ databases">
        <authorList>
            <person name="Sun Q."/>
            <person name="Sedlacek I."/>
        </authorList>
    </citation>
    <scope>NUCLEOTIDE SEQUENCE</scope>
    <source>
        <strain evidence="2">CCM 7905</strain>
    </source>
</reference>
<dbReference type="SUPFAM" id="SSF54373">
    <property type="entry name" value="FAD-linked reductases, C-terminal domain"/>
    <property type="match status" value="1"/>
</dbReference>
<dbReference type="Gene3D" id="3.90.660.20">
    <property type="entry name" value="Protoporphyrinogen oxidase, mitochondrial, domain 2"/>
    <property type="match status" value="1"/>
</dbReference>
<dbReference type="RefSeq" id="WP_188544946.1">
    <property type="nucleotide sequence ID" value="NZ_BMCU01000002.1"/>
</dbReference>
<name>A0A917D352_9NOCA</name>
<sequence length="455" mass="46169">MKIAVVGAGITGLVAAYRLRLALGPDAEIVVADAGDRVGGKLHSARLTSGMVDVGAEAFVSRRPEVPALLSELGLADQLVRPSGARPLIRSGGALHPLPVGTLMGIPATADSVRGLVDDATYRQIATEATRPLHWTRGDDLSVGELVSARFGSQVVARSVDPLLGGVYSGLASSIGVRAAVPPLAAALDAGAASLTHAVTAALPLPVPGPVFGGIRDGYGVLLRALVEAAGATVLTGTSVGVIERASTGWTVNPIGPVDGVVVCTPAPEAARVIGSVVPAAASELAQIRLASSVLVALAFDDVELPNNSGVLVATGEPGDDGKPLRAKAFTLSSRKWPHLADRGVPLVRCSFGRFGDDAIVEMADADLVATAREDLGTVLGVTAAPTDTVVQRWRGGLPQYAPGHTERVRAIVEAVDASPGIEVAGAYLHGVGVPACIASGTRAAQRLAEALAEQ</sequence>
<dbReference type="NCBIfam" id="NF008841">
    <property type="entry name" value="PRK11883.1-1"/>
    <property type="match status" value="1"/>
</dbReference>
<accession>A0A917D352</accession>
<feature type="domain" description="Amine oxidase" evidence="1">
    <location>
        <begin position="10"/>
        <end position="448"/>
    </location>
</feature>
<reference evidence="2" key="1">
    <citation type="journal article" date="2014" name="Int. J. Syst. Evol. Microbiol.">
        <title>Complete genome sequence of Corynebacterium casei LMG S-19264T (=DSM 44701T), isolated from a smear-ripened cheese.</title>
        <authorList>
            <consortium name="US DOE Joint Genome Institute (JGI-PGF)"/>
            <person name="Walter F."/>
            <person name="Albersmeier A."/>
            <person name="Kalinowski J."/>
            <person name="Ruckert C."/>
        </authorList>
    </citation>
    <scope>NUCLEOTIDE SEQUENCE</scope>
    <source>
        <strain evidence="2">CCM 7905</strain>
    </source>
</reference>
<dbReference type="Proteomes" id="UP000654257">
    <property type="component" value="Unassembled WGS sequence"/>
</dbReference>
<dbReference type="InterPro" id="IPR002937">
    <property type="entry name" value="Amino_oxidase"/>
</dbReference>
<evidence type="ECO:0000313" key="2">
    <source>
        <dbReference type="EMBL" id="GGG08633.1"/>
    </source>
</evidence>
<dbReference type="PANTHER" id="PTHR42923">
    <property type="entry name" value="PROTOPORPHYRINOGEN OXIDASE"/>
    <property type="match status" value="1"/>
</dbReference>
<dbReference type="GO" id="GO:0016491">
    <property type="term" value="F:oxidoreductase activity"/>
    <property type="evidence" value="ECO:0007669"/>
    <property type="project" value="InterPro"/>
</dbReference>
<dbReference type="Pfam" id="PF01593">
    <property type="entry name" value="Amino_oxidase"/>
    <property type="match status" value="1"/>
</dbReference>
<gene>
    <name evidence="2" type="primary">hemG</name>
    <name evidence="2" type="ORF">GCM10007304_23430</name>
</gene>
<evidence type="ECO:0000313" key="3">
    <source>
        <dbReference type="Proteomes" id="UP000654257"/>
    </source>
</evidence>
<dbReference type="InterPro" id="IPR036188">
    <property type="entry name" value="FAD/NAD-bd_sf"/>
</dbReference>
<dbReference type="Gene3D" id="3.50.50.60">
    <property type="entry name" value="FAD/NAD(P)-binding domain"/>
    <property type="match status" value="1"/>
</dbReference>
<dbReference type="SUPFAM" id="SSF51905">
    <property type="entry name" value="FAD/NAD(P)-binding domain"/>
    <property type="match status" value="1"/>
</dbReference>
<organism evidence="2 3">
    <name type="scientific">Rhodococcoides trifolii</name>
    <dbReference type="NCBI Taxonomy" id="908250"/>
    <lineage>
        <taxon>Bacteria</taxon>
        <taxon>Bacillati</taxon>
        <taxon>Actinomycetota</taxon>
        <taxon>Actinomycetes</taxon>
        <taxon>Mycobacteriales</taxon>
        <taxon>Nocardiaceae</taxon>
        <taxon>Rhodococcoides</taxon>
    </lineage>
</organism>
<protein>
    <submittedName>
        <fullName evidence="2">Protoporphyrinogen oxidase</fullName>
    </submittedName>
</protein>
<dbReference type="AlphaFoldDB" id="A0A917D352"/>
<dbReference type="InterPro" id="IPR050464">
    <property type="entry name" value="Zeta_carotene_desat/Oxidored"/>
</dbReference>
<dbReference type="Gene3D" id="1.10.3110.10">
    <property type="entry name" value="protoporphyrinogen ix oxidase, domain 3"/>
    <property type="match status" value="1"/>
</dbReference>
<dbReference type="PANTHER" id="PTHR42923:SF3">
    <property type="entry name" value="PROTOPORPHYRINOGEN OXIDASE"/>
    <property type="match status" value="1"/>
</dbReference>
<dbReference type="EMBL" id="BMCU01000002">
    <property type="protein sequence ID" value="GGG08633.1"/>
    <property type="molecule type" value="Genomic_DNA"/>
</dbReference>
<comment type="caution">
    <text evidence="2">The sequence shown here is derived from an EMBL/GenBank/DDBJ whole genome shotgun (WGS) entry which is preliminary data.</text>
</comment>
<evidence type="ECO:0000259" key="1">
    <source>
        <dbReference type="Pfam" id="PF01593"/>
    </source>
</evidence>
<keyword evidence="3" id="KW-1185">Reference proteome</keyword>
<proteinExistence type="predicted"/>